<evidence type="ECO:0008006" key="3">
    <source>
        <dbReference type="Google" id="ProtNLM"/>
    </source>
</evidence>
<gene>
    <name evidence="1" type="ORF">ACFPMF_01690</name>
</gene>
<sequence>MGKNAEILQALRGLNGTPIVQVWPAVVKAVGGTTCTVDIIGTDLVDLEGVKLRADDEASEGILLTPRVGSFVYVGCIENEISNLFVCQFSEVDAIAVVIEGVTLQIDQAGATLKTDDIEVTLTDKAVLKKGDVELTLDDGATIKQDQTELSLKSGKVTVKNAGVNLKDLFTGLTTLLKSFQVVCGPAGSPSAAVFPATLTSITQVETKVNQLLQ</sequence>
<comment type="caution">
    <text evidence="1">The sequence shown here is derived from an EMBL/GenBank/DDBJ whole genome shotgun (WGS) entry which is preliminary data.</text>
</comment>
<dbReference type="RefSeq" id="WP_379840693.1">
    <property type="nucleotide sequence ID" value="NZ_JBHSMA010000001.1"/>
</dbReference>
<evidence type="ECO:0000313" key="1">
    <source>
        <dbReference type="EMBL" id="MFC5408003.1"/>
    </source>
</evidence>
<protein>
    <recommendedName>
        <fullName evidence="3">Gp5/Type VI secretion system Vgr protein OB-fold domain-containing protein</fullName>
    </recommendedName>
</protein>
<dbReference type="Proteomes" id="UP001596106">
    <property type="component" value="Unassembled WGS sequence"/>
</dbReference>
<dbReference type="EMBL" id="JBHSMA010000001">
    <property type="protein sequence ID" value="MFC5408003.1"/>
    <property type="molecule type" value="Genomic_DNA"/>
</dbReference>
<accession>A0ABW0I641</accession>
<name>A0ABW0I641_9BACT</name>
<organism evidence="1 2">
    <name type="scientific">Larkinella bovis</name>
    <dbReference type="NCBI Taxonomy" id="683041"/>
    <lineage>
        <taxon>Bacteria</taxon>
        <taxon>Pseudomonadati</taxon>
        <taxon>Bacteroidota</taxon>
        <taxon>Cytophagia</taxon>
        <taxon>Cytophagales</taxon>
        <taxon>Spirosomataceae</taxon>
        <taxon>Larkinella</taxon>
    </lineage>
</organism>
<reference evidence="2" key="1">
    <citation type="journal article" date="2019" name="Int. J. Syst. Evol. Microbiol.">
        <title>The Global Catalogue of Microorganisms (GCM) 10K type strain sequencing project: providing services to taxonomists for standard genome sequencing and annotation.</title>
        <authorList>
            <consortium name="The Broad Institute Genomics Platform"/>
            <consortium name="The Broad Institute Genome Sequencing Center for Infectious Disease"/>
            <person name="Wu L."/>
            <person name="Ma J."/>
        </authorList>
    </citation>
    <scope>NUCLEOTIDE SEQUENCE [LARGE SCALE GENOMIC DNA]</scope>
    <source>
        <strain evidence="2">CCUG 55250</strain>
    </source>
</reference>
<proteinExistence type="predicted"/>
<keyword evidence="2" id="KW-1185">Reference proteome</keyword>
<evidence type="ECO:0000313" key="2">
    <source>
        <dbReference type="Proteomes" id="UP001596106"/>
    </source>
</evidence>